<evidence type="ECO:0000256" key="3">
    <source>
        <dbReference type="ARBA" id="ARBA00022989"/>
    </source>
</evidence>
<keyword evidence="4 5" id="KW-0472">Membrane</keyword>
<name>A0A9P5C6H8_9PLEO</name>
<sequence>MATKIGLGIPMPLLAPATATWAAPFAAYYVFLQNRIVYHRLASKTYMGDSIDASAGTKDPLYVATRAQLNFTENVPLALAIALLAELNGANRTYINYALGTLFALRISHAELGLMIKDSMGPGRILGYYGTQGVLVALAGYTAYLVKDFLQISA</sequence>
<dbReference type="Pfam" id="PF01124">
    <property type="entry name" value="MAPEG"/>
    <property type="match status" value="1"/>
</dbReference>
<dbReference type="SUPFAM" id="SSF161084">
    <property type="entry name" value="MAPEG domain-like"/>
    <property type="match status" value="1"/>
</dbReference>
<dbReference type="OrthoDB" id="19091at2759"/>
<dbReference type="EMBL" id="SWKV01000002">
    <property type="protein sequence ID" value="KAF3047403.1"/>
    <property type="molecule type" value="Genomic_DNA"/>
</dbReference>
<dbReference type="Gene3D" id="1.20.120.550">
    <property type="entry name" value="Membrane associated eicosanoid/glutathione metabolism-like domain"/>
    <property type="match status" value="1"/>
</dbReference>
<keyword evidence="2 5" id="KW-0812">Transmembrane</keyword>
<feature type="transmembrane region" description="Helical" evidence="5">
    <location>
        <begin position="126"/>
        <end position="146"/>
    </location>
</feature>
<protein>
    <submittedName>
        <fullName evidence="6">Uncharacterized protein</fullName>
    </submittedName>
</protein>
<dbReference type="PANTHER" id="PTHR35814">
    <property type="match status" value="1"/>
</dbReference>
<dbReference type="PANTHER" id="PTHR35814:SF1">
    <property type="entry name" value="GLUTATHIONE S-TRANSFERASE-RELATED"/>
    <property type="match status" value="1"/>
</dbReference>
<keyword evidence="3 5" id="KW-1133">Transmembrane helix</keyword>
<dbReference type="AlphaFoldDB" id="A0A9P5C6H8"/>
<comment type="caution">
    <text evidence="6">The sequence shown here is derived from an EMBL/GenBank/DDBJ whole genome shotgun (WGS) entry which is preliminary data.</text>
</comment>
<gene>
    <name evidence="6" type="ORF">E8E12_003551</name>
</gene>
<reference evidence="6" key="1">
    <citation type="submission" date="2019-04" db="EMBL/GenBank/DDBJ databases">
        <title>Sequencing of skin fungus with MAO and IRED activity.</title>
        <authorList>
            <person name="Marsaioli A.J."/>
            <person name="Bonatto J.M.C."/>
            <person name="Reis Junior O."/>
        </authorList>
    </citation>
    <scope>NUCLEOTIDE SEQUENCE</scope>
    <source>
        <strain evidence="6">28M1</strain>
    </source>
</reference>
<accession>A0A9P5C6H8</accession>
<proteinExistence type="predicted"/>
<evidence type="ECO:0000313" key="6">
    <source>
        <dbReference type="EMBL" id="KAF3047403.1"/>
    </source>
</evidence>
<evidence type="ECO:0000256" key="4">
    <source>
        <dbReference type="ARBA" id="ARBA00023136"/>
    </source>
</evidence>
<evidence type="ECO:0000256" key="1">
    <source>
        <dbReference type="ARBA" id="ARBA00004370"/>
    </source>
</evidence>
<keyword evidence="7" id="KW-1185">Reference proteome</keyword>
<organism evidence="6 7">
    <name type="scientific">Didymella heteroderae</name>
    <dbReference type="NCBI Taxonomy" id="1769908"/>
    <lineage>
        <taxon>Eukaryota</taxon>
        <taxon>Fungi</taxon>
        <taxon>Dikarya</taxon>
        <taxon>Ascomycota</taxon>
        <taxon>Pezizomycotina</taxon>
        <taxon>Dothideomycetes</taxon>
        <taxon>Pleosporomycetidae</taxon>
        <taxon>Pleosporales</taxon>
        <taxon>Pleosporineae</taxon>
        <taxon>Didymellaceae</taxon>
        <taxon>Didymella</taxon>
    </lineage>
</organism>
<evidence type="ECO:0000256" key="2">
    <source>
        <dbReference type="ARBA" id="ARBA00022692"/>
    </source>
</evidence>
<comment type="subcellular location">
    <subcellularLocation>
        <location evidence="1">Membrane</location>
    </subcellularLocation>
</comment>
<dbReference type="InterPro" id="IPR001129">
    <property type="entry name" value="Membr-assoc_MAPEG"/>
</dbReference>
<dbReference type="GO" id="GO:0016020">
    <property type="term" value="C:membrane"/>
    <property type="evidence" value="ECO:0007669"/>
    <property type="project" value="UniProtKB-SubCell"/>
</dbReference>
<dbReference type="Proteomes" id="UP000758155">
    <property type="component" value="Unassembled WGS sequence"/>
</dbReference>
<evidence type="ECO:0000256" key="5">
    <source>
        <dbReference type="SAM" id="Phobius"/>
    </source>
</evidence>
<dbReference type="InterPro" id="IPR023352">
    <property type="entry name" value="MAPEG-like_dom_sf"/>
</dbReference>
<evidence type="ECO:0000313" key="7">
    <source>
        <dbReference type="Proteomes" id="UP000758155"/>
    </source>
</evidence>